<comment type="caution">
    <text evidence="1">The sequence shown here is derived from an EMBL/GenBank/DDBJ whole genome shotgun (WGS) entry which is preliminary data.</text>
</comment>
<proteinExistence type="predicted"/>
<dbReference type="AlphaFoldDB" id="A0A9P0PBP3"/>
<name>A0A9P0PBP3_ACAOB</name>
<organism evidence="1 2">
    <name type="scientific">Acanthoscelides obtectus</name>
    <name type="common">Bean weevil</name>
    <name type="synonym">Bruchus obtectus</name>
    <dbReference type="NCBI Taxonomy" id="200917"/>
    <lineage>
        <taxon>Eukaryota</taxon>
        <taxon>Metazoa</taxon>
        <taxon>Ecdysozoa</taxon>
        <taxon>Arthropoda</taxon>
        <taxon>Hexapoda</taxon>
        <taxon>Insecta</taxon>
        <taxon>Pterygota</taxon>
        <taxon>Neoptera</taxon>
        <taxon>Endopterygota</taxon>
        <taxon>Coleoptera</taxon>
        <taxon>Polyphaga</taxon>
        <taxon>Cucujiformia</taxon>
        <taxon>Chrysomeloidea</taxon>
        <taxon>Chrysomelidae</taxon>
        <taxon>Bruchinae</taxon>
        <taxon>Bruchini</taxon>
        <taxon>Acanthoscelides</taxon>
    </lineage>
</organism>
<dbReference type="OrthoDB" id="8964326at2759"/>
<keyword evidence="2" id="KW-1185">Reference proteome</keyword>
<dbReference type="Proteomes" id="UP001152888">
    <property type="component" value="Unassembled WGS sequence"/>
</dbReference>
<reference evidence="1" key="1">
    <citation type="submission" date="2022-03" db="EMBL/GenBank/DDBJ databases">
        <authorList>
            <person name="Sayadi A."/>
        </authorList>
    </citation>
    <scope>NUCLEOTIDE SEQUENCE</scope>
</reference>
<evidence type="ECO:0000313" key="2">
    <source>
        <dbReference type="Proteomes" id="UP001152888"/>
    </source>
</evidence>
<sequence length="16" mass="2034">MYENKMMFSIERIERG</sequence>
<dbReference type="EMBL" id="CAKOFQ010006852">
    <property type="protein sequence ID" value="CAH1976890.1"/>
    <property type="molecule type" value="Genomic_DNA"/>
</dbReference>
<evidence type="ECO:0000313" key="1">
    <source>
        <dbReference type="EMBL" id="CAH1976890.1"/>
    </source>
</evidence>
<protein>
    <submittedName>
        <fullName evidence="1">Uncharacterized protein</fullName>
    </submittedName>
</protein>
<gene>
    <name evidence="1" type="ORF">ACAOBT_LOCUS12368</name>
</gene>
<accession>A0A9P0PBP3</accession>